<sequence length="103" mass="11298">MPNDLRSSFSSFFYAFMQVAFAAALLFVLWLDAQLEPDQSVFLVVQFIAVFSLALSVCWLLVAVFSSQLSGVLAGIRAHPWGHAIGVVASAAMFWVAWCQVPI</sequence>
<evidence type="ECO:0000256" key="1">
    <source>
        <dbReference type="SAM" id="Phobius"/>
    </source>
</evidence>
<proteinExistence type="predicted"/>
<feature type="transmembrane region" description="Helical" evidence="1">
    <location>
        <begin position="43"/>
        <end position="66"/>
    </location>
</feature>
<dbReference type="AlphaFoldDB" id="A0A2P4ESK7"/>
<dbReference type="OrthoDB" id="9811798at2"/>
<comment type="caution">
    <text evidence="2">The sequence shown here is derived from an EMBL/GenBank/DDBJ whole genome shotgun (WGS) entry which is preliminary data.</text>
</comment>
<keyword evidence="3" id="KW-1185">Reference proteome</keyword>
<dbReference type="Proteomes" id="UP000243451">
    <property type="component" value="Unassembled WGS sequence"/>
</dbReference>
<keyword evidence="1" id="KW-1133">Transmembrane helix</keyword>
<keyword evidence="1" id="KW-0472">Membrane</keyword>
<dbReference type="EMBL" id="PPSK01000015">
    <property type="protein sequence ID" value="POB02025.1"/>
    <property type="molecule type" value="Genomic_DNA"/>
</dbReference>
<keyword evidence="1" id="KW-0812">Transmembrane</keyword>
<feature type="transmembrane region" description="Helical" evidence="1">
    <location>
        <begin position="78"/>
        <end position="98"/>
    </location>
</feature>
<reference evidence="2 3" key="1">
    <citation type="submission" date="2018-01" db="EMBL/GenBank/DDBJ databases">
        <title>Draft genome of the type strain Pseudomonas oceani DSM 100277 isolated from the deep water in Okinawa trough, northwestern Pacific Ocean.</title>
        <authorList>
            <person name="Gomila M."/>
            <person name="Mulet M."/>
            <person name="Garcia-Valdes E."/>
            <person name="Lalucat J."/>
        </authorList>
    </citation>
    <scope>NUCLEOTIDE SEQUENCE [LARGE SCALE GENOMIC DNA]</scope>
    <source>
        <strain evidence="2 3">DSM 100277</strain>
    </source>
</reference>
<dbReference type="RefSeq" id="WP_104739166.1">
    <property type="nucleotide sequence ID" value="NZ_BMHR01000033.1"/>
</dbReference>
<gene>
    <name evidence="2" type="ORF">C1949_14340</name>
</gene>
<feature type="transmembrane region" description="Helical" evidence="1">
    <location>
        <begin position="12"/>
        <end position="31"/>
    </location>
</feature>
<organism evidence="2 3">
    <name type="scientific">Halopseudomonas oceani</name>
    <dbReference type="NCBI Taxonomy" id="1708783"/>
    <lineage>
        <taxon>Bacteria</taxon>
        <taxon>Pseudomonadati</taxon>
        <taxon>Pseudomonadota</taxon>
        <taxon>Gammaproteobacteria</taxon>
        <taxon>Pseudomonadales</taxon>
        <taxon>Pseudomonadaceae</taxon>
        <taxon>Halopseudomonas</taxon>
    </lineage>
</organism>
<accession>A0A2P4ESK7</accession>
<evidence type="ECO:0000313" key="3">
    <source>
        <dbReference type="Proteomes" id="UP000243451"/>
    </source>
</evidence>
<evidence type="ECO:0000313" key="2">
    <source>
        <dbReference type="EMBL" id="POB02025.1"/>
    </source>
</evidence>
<protein>
    <submittedName>
        <fullName evidence="2">Uncharacterized protein</fullName>
    </submittedName>
</protein>
<name>A0A2P4ESK7_9GAMM</name>